<proteinExistence type="predicted"/>
<sequence>MEDMNRFINASFFIHMYVLSLLPLHFTTTTLLQLRVTRGSVAMAMRPGYICMAFWDGKAVMSFSPKSRLFLTLTCTYMSCECPYVHTNYHLQQPIVIAFMKKYFNKGGPSPTTTFSL</sequence>
<reference evidence="3" key="1">
    <citation type="submission" date="2014-03" db="EMBL/GenBank/DDBJ databases">
        <authorList>
            <person name="Aksoy S."/>
            <person name="Warren W."/>
            <person name="Wilson R.K."/>
        </authorList>
    </citation>
    <scope>NUCLEOTIDE SEQUENCE [LARGE SCALE GENOMIC DNA]</scope>
    <source>
        <strain evidence="3">IAEA</strain>
    </source>
</reference>
<reference evidence="2" key="2">
    <citation type="submission" date="2020-05" db="UniProtKB">
        <authorList>
            <consortium name="EnsemblMetazoa"/>
        </authorList>
    </citation>
    <scope>IDENTIFICATION</scope>
    <source>
        <strain evidence="2">IAEA</strain>
    </source>
</reference>
<dbReference type="AlphaFoldDB" id="A0A1A9ZT61"/>
<dbReference type="VEuPathDB" id="VectorBase:GPAI024120"/>
<evidence type="ECO:0000313" key="2">
    <source>
        <dbReference type="EnsemblMetazoa" id="GPAI024120-PA"/>
    </source>
</evidence>
<keyword evidence="1" id="KW-0812">Transmembrane</keyword>
<dbReference type="Proteomes" id="UP000092445">
    <property type="component" value="Unassembled WGS sequence"/>
</dbReference>
<dbReference type="EnsemblMetazoa" id="GPAI024120-RA">
    <property type="protein sequence ID" value="GPAI024120-PA"/>
    <property type="gene ID" value="GPAI024120"/>
</dbReference>
<name>A0A1A9ZT61_GLOPL</name>
<keyword evidence="1" id="KW-1133">Transmembrane helix</keyword>
<organism evidence="2 3">
    <name type="scientific">Glossina pallidipes</name>
    <name type="common">Tsetse fly</name>
    <dbReference type="NCBI Taxonomy" id="7398"/>
    <lineage>
        <taxon>Eukaryota</taxon>
        <taxon>Metazoa</taxon>
        <taxon>Ecdysozoa</taxon>
        <taxon>Arthropoda</taxon>
        <taxon>Hexapoda</taxon>
        <taxon>Insecta</taxon>
        <taxon>Pterygota</taxon>
        <taxon>Neoptera</taxon>
        <taxon>Endopterygota</taxon>
        <taxon>Diptera</taxon>
        <taxon>Brachycera</taxon>
        <taxon>Muscomorpha</taxon>
        <taxon>Hippoboscoidea</taxon>
        <taxon>Glossinidae</taxon>
        <taxon>Glossina</taxon>
    </lineage>
</organism>
<feature type="transmembrane region" description="Helical" evidence="1">
    <location>
        <begin position="12"/>
        <end position="36"/>
    </location>
</feature>
<accession>A0A1A9ZT61</accession>
<protein>
    <submittedName>
        <fullName evidence="2">Uncharacterized protein</fullName>
    </submittedName>
</protein>
<keyword evidence="1" id="KW-0472">Membrane</keyword>
<evidence type="ECO:0000313" key="3">
    <source>
        <dbReference type="Proteomes" id="UP000092445"/>
    </source>
</evidence>
<evidence type="ECO:0000256" key="1">
    <source>
        <dbReference type="SAM" id="Phobius"/>
    </source>
</evidence>
<keyword evidence="3" id="KW-1185">Reference proteome</keyword>